<dbReference type="EMBL" id="CADCUK010000033">
    <property type="protein sequence ID" value="CAA9364803.1"/>
    <property type="molecule type" value="Genomic_DNA"/>
</dbReference>
<dbReference type="GO" id="GO:0004519">
    <property type="term" value="F:endonuclease activity"/>
    <property type="evidence" value="ECO:0007669"/>
    <property type="project" value="InterPro"/>
</dbReference>
<feature type="region of interest" description="Disordered" evidence="2">
    <location>
        <begin position="438"/>
        <end position="457"/>
    </location>
</feature>
<dbReference type="SMART" id="SM00507">
    <property type="entry name" value="HNHc"/>
    <property type="match status" value="1"/>
</dbReference>
<reference evidence="4" key="1">
    <citation type="submission" date="2020-02" db="EMBL/GenBank/DDBJ databases">
        <authorList>
            <person name="Meier V. D."/>
        </authorList>
    </citation>
    <scope>NUCLEOTIDE SEQUENCE</scope>
    <source>
        <strain evidence="4">AVDCRST_MAG47</strain>
    </source>
</reference>
<dbReference type="InterPro" id="IPR003870">
    <property type="entry name" value="DUF222"/>
</dbReference>
<evidence type="ECO:0000313" key="4">
    <source>
        <dbReference type="EMBL" id="CAA9364803.1"/>
    </source>
</evidence>
<organism evidence="4">
    <name type="scientific">uncultured Nocardioidaceae bacterium</name>
    <dbReference type="NCBI Taxonomy" id="253824"/>
    <lineage>
        <taxon>Bacteria</taxon>
        <taxon>Bacillati</taxon>
        <taxon>Actinomycetota</taxon>
        <taxon>Actinomycetes</taxon>
        <taxon>Propionibacteriales</taxon>
        <taxon>Nocardioidaceae</taxon>
        <taxon>environmental samples</taxon>
    </lineage>
</organism>
<name>A0A6J4MP08_9ACTN</name>
<dbReference type="Pfam" id="PF02720">
    <property type="entry name" value="DUF222"/>
    <property type="match status" value="1"/>
</dbReference>
<dbReference type="InterPro" id="IPR003615">
    <property type="entry name" value="HNH_nuc"/>
</dbReference>
<dbReference type="GO" id="GO:0008270">
    <property type="term" value="F:zinc ion binding"/>
    <property type="evidence" value="ECO:0007669"/>
    <property type="project" value="InterPro"/>
</dbReference>
<protein>
    <recommendedName>
        <fullName evidence="3">HNH nuclease domain-containing protein</fullName>
    </recommendedName>
</protein>
<proteinExistence type="inferred from homology"/>
<dbReference type="Gene3D" id="1.10.30.50">
    <property type="match status" value="1"/>
</dbReference>
<dbReference type="Pfam" id="PF01844">
    <property type="entry name" value="HNH"/>
    <property type="match status" value="1"/>
</dbReference>
<dbReference type="GO" id="GO:0003676">
    <property type="term" value="F:nucleic acid binding"/>
    <property type="evidence" value="ECO:0007669"/>
    <property type="project" value="InterPro"/>
</dbReference>
<comment type="similarity">
    <text evidence="1">Belongs to the Rv1128c/1148c/1588c/1702c/1945/3466 family.</text>
</comment>
<accession>A0A6J4MP08</accession>
<dbReference type="InterPro" id="IPR002711">
    <property type="entry name" value="HNH"/>
</dbReference>
<evidence type="ECO:0000259" key="3">
    <source>
        <dbReference type="SMART" id="SM00507"/>
    </source>
</evidence>
<dbReference type="CDD" id="cd00085">
    <property type="entry name" value="HNHc"/>
    <property type="match status" value="1"/>
</dbReference>
<sequence>MASHPVIDALQAAHAALDSITLQDSDGRMVGWSSMEGMSGDELQQAVSLQAQLEGRVSGLRLHAVAAADAGGAAADAAATDTQSWAAQAGRNRSRSWGGVWLAKLLEEKYPHTRAALASGRISEEHASVIVRAAEKAPVGVTPEQLADCEERLVHKAIRMAPSNLRRAARRLLEPLSKELADAHEDDLLREQERKAEFWTDLVLGDNGDGTWTGKFVIPELHAQLLKTALERLSSPRRYTRGKGGDVVEDPTVSNRPNGLSYTEAMGAAFLELLEHLPQTGHARSALTLVVHVEEEKLRAEVGAATLETGARISNDEVRRLLCEAGVMPMVMSGRSLPLDLGMASRLFTKAQAIALSARHDTCAAVGCDRPFAWTELHHRRPWSEGGPTDLDNAVPLCGHHHRRVHDTSYDHQWLADGSVRFRHRWRSRWRDGADPWAGQDDIDARVAPRASTTHAA</sequence>
<dbReference type="AlphaFoldDB" id="A0A6J4MP08"/>
<evidence type="ECO:0000256" key="1">
    <source>
        <dbReference type="ARBA" id="ARBA00023450"/>
    </source>
</evidence>
<evidence type="ECO:0000256" key="2">
    <source>
        <dbReference type="SAM" id="MobiDB-lite"/>
    </source>
</evidence>
<feature type="domain" description="HNH nuclease" evidence="3">
    <location>
        <begin position="351"/>
        <end position="403"/>
    </location>
</feature>
<gene>
    <name evidence="4" type="ORF">AVDCRST_MAG47-479</name>
</gene>